<comment type="caution">
    <text evidence="1">The sequence shown here is derived from an EMBL/GenBank/DDBJ whole genome shotgun (WGS) entry which is preliminary data.</text>
</comment>
<dbReference type="OrthoDB" id="4246243at2"/>
<evidence type="ECO:0000313" key="2">
    <source>
        <dbReference type="Proteomes" id="UP000175971"/>
    </source>
</evidence>
<keyword evidence="2" id="KW-1185">Reference proteome</keyword>
<gene>
    <name evidence="1" type="ORF">AN221_23875</name>
</gene>
<sequence>MSSERQTAPVSMVDLPLPDRLEPVGVPGCRGCAQIVDERASARAKGDLSKVSDCNVELARHPHRRRAAR</sequence>
<name>A0A1E7LPT0_9ACTN</name>
<organism evidence="1 2">
    <name type="scientific">Streptomyces nanshensis</name>
    <dbReference type="NCBI Taxonomy" id="518642"/>
    <lineage>
        <taxon>Bacteria</taxon>
        <taxon>Bacillati</taxon>
        <taxon>Actinomycetota</taxon>
        <taxon>Actinomycetes</taxon>
        <taxon>Kitasatosporales</taxon>
        <taxon>Streptomycetaceae</taxon>
        <taxon>Streptomyces</taxon>
    </lineage>
</organism>
<dbReference type="Proteomes" id="UP000175971">
    <property type="component" value="Unassembled WGS sequence"/>
</dbReference>
<dbReference type="EMBL" id="LJGZ01000094">
    <property type="protein sequence ID" value="OEV18181.1"/>
    <property type="molecule type" value="Genomic_DNA"/>
</dbReference>
<evidence type="ECO:0000313" key="1">
    <source>
        <dbReference type="EMBL" id="OEV18181.1"/>
    </source>
</evidence>
<proteinExistence type="predicted"/>
<accession>A0A1E7LPT0</accession>
<protein>
    <submittedName>
        <fullName evidence="1">Uncharacterized protein</fullName>
    </submittedName>
</protein>
<dbReference type="AlphaFoldDB" id="A0A1E7LPT0"/>
<reference evidence="1 2" key="1">
    <citation type="journal article" date="2016" name="Front. Microbiol.">
        <title>Comparative Genomics Analysis of Streptomyces Species Reveals Their Adaptation to the Marine Environment and Their Diversity at the Genomic Level.</title>
        <authorList>
            <person name="Tian X."/>
            <person name="Zhang Z."/>
            <person name="Yang T."/>
            <person name="Chen M."/>
            <person name="Li J."/>
            <person name="Chen F."/>
            <person name="Yang J."/>
            <person name="Li W."/>
            <person name="Zhang B."/>
            <person name="Zhang Z."/>
            <person name="Wu J."/>
            <person name="Zhang C."/>
            <person name="Long L."/>
            <person name="Xiao J."/>
        </authorList>
    </citation>
    <scope>NUCLEOTIDE SEQUENCE [LARGE SCALE GENOMIC DNA]</scope>
    <source>
        <strain evidence="1 2">SCSIO M10372</strain>
    </source>
</reference>